<dbReference type="RefSeq" id="WP_238020360.1">
    <property type="nucleotide sequence ID" value="NZ_JAIFZM010000010.1"/>
</dbReference>
<dbReference type="Proteomes" id="UP001199631">
    <property type="component" value="Unassembled WGS sequence"/>
</dbReference>
<proteinExistence type="inferred from homology"/>
<evidence type="ECO:0000313" key="9">
    <source>
        <dbReference type="Proteomes" id="UP001199631"/>
    </source>
</evidence>
<dbReference type="InterPro" id="IPR001100">
    <property type="entry name" value="Pyr_nuc-diS_OxRdtase"/>
</dbReference>
<protein>
    <submittedName>
        <fullName evidence="8">NAD(P)/FAD-dependent oxidoreductase</fullName>
    </submittedName>
</protein>
<name>A0AAW5B5K4_9BACI</name>
<evidence type="ECO:0000256" key="3">
    <source>
        <dbReference type="ARBA" id="ARBA00022827"/>
    </source>
</evidence>
<dbReference type="SUPFAM" id="SSF55424">
    <property type="entry name" value="FAD/NAD-linked reductases, dimerisation (C-terminal) domain"/>
    <property type="match status" value="1"/>
</dbReference>
<keyword evidence="4" id="KW-0520">NAD</keyword>
<dbReference type="PANTHER" id="PTHR43014">
    <property type="entry name" value="MERCURIC REDUCTASE"/>
    <property type="match status" value="1"/>
</dbReference>
<feature type="binding site" evidence="4">
    <location>
        <position position="303"/>
    </location>
    <ligand>
        <name>FAD</name>
        <dbReference type="ChEBI" id="CHEBI:57692"/>
    </ligand>
</feature>
<dbReference type="Gene3D" id="3.30.390.30">
    <property type="match status" value="1"/>
</dbReference>
<evidence type="ECO:0000256" key="5">
    <source>
        <dbReference type="PIRSR" id="PIRSR000350-4"/>
    </source>
</evidence>
<evidence type="ECO:0000256" key="4">
    <source>
        <dbReference type="PIRSR" id="PIRSR000350-3"/>
    </source>
</evidence>
<feature type="binding site" evidence="4">
    <location>
        <begin position="172"/>
        <end position="179"/>
    </location>
    <ligand>
        <name>NAD(+)</name>
        <dbReference type="ChEBI" id="CHEBI:57540"/>
    </ligand>
</feature>
<feature type="domain" description="FAD/NAD(P)-binding" evidence="7">
    <location>
        <begin position="5"/>
        <end position="320"/>
    </location>
</feature>
<dbReference type="PRINTS" id="PR00411">
    <property type="entry name" value="PNDRDTASEI"/>
</dbReference>
<evidence type="ECO:0000256" key="1">
    <source>
        <dbReference type="ARBA" id="ARBA00007532"/>
    </source>
</evidence>
<keyword evidence="9" id="KW-1185">Reference proteome</keyword>
<dbReference type="GO" id="GO:0000166">
    <property type="term" value="F:nucleotide binding"/>
    <property type="evidence" value="ECO:0007669"/>
    <property type="project" value="UniProtKB-KW"/>
</dbReference>
<dbReference type="Pfam" id="PF07992">
    <property type="entry name" value="Pyr_redox_2"/>
    <property type="match status" value="1"/>
</dbReference>
<feature type="disulfide bond" description="Redox-active" evidence="5">
    <location>
        <begin position="42"/>
        <end position="47"/>
    </location>
</feature>
<dbReference type="PRINTS" id="PR00368">
    <property type="entry name" value="FADPNR"/>
</dbReference>
<keyword evidence="2" id="KW-0285">Flavoprotein</keyword>
<gene>
    <name evidence="8" type="ORF">K3T81_12280</name>
</gene>
<dbReference type="Pfam" id="PF02852">
    <property type="entry name" value="Pyr_redox_dim"/>
    <property type="match status" value="1"/>
</dbReference>
<evidence type="ECO:0000259" key="7">
    <source>
        <dbReference type="Pfam" id="PF07992"/>
    </source>
</evidence>
<organism evidence="8 9">
    <name type="scientific">Oceanobacillus jordanicus</name>
    <dbReference type="NCBI Taxonomy" id="2867266"/>
    <lineage>
        <taxon>Bacteria</taxon>
        <taxon>Bacillati</taxon>
        <taxon>Bacillota</taxon>
        <taxon>Bacilli</taxon>
        <taxon>Bacillales</taxon>
        <taxon>Bacillaceae</taxon>
        <taxon>Oceanobacillus</taxon>
    </lineage>
</organism>
<keyword evidence="3 4" id="KW-0274">FAD</keyword>
<dbReference type="InterPro" id="IPR023753">
    <property type="entry name" value="FAD/NAD-binding_dom"/>
</dbReference>
<comment type="similarity">
    <text evidence="1">Belongs to the class-I pyridine nucleotide-disulfide oxidoreductase family.</text>
</comment>
<dbReference type="PANTHER" id="PTHR43014:SF5">
    <property type="entry name" value="GLUTATHIONE REDUCTASE (NADPH)"/>
    <property type="match status" value="1"/>
</dbReference>
<evidence type="ECO:0000313" key="8">
    <source>
        <dbReference type="EMBL" id="MCG3419933.1"/>
    </source>
</evidence>
<dbReference type="EMBL" id="JAIFZM010000010">
    <property type="protein sequence ID" value="MCG3419933.1"/>
    <property type="molecule type" value="Genomic_DNA"/>
</dbReference>
<evidence type="ECO:0000259" key="6">
    <source>
        <dbReference type="Pfam" id="PF02852"/>
    </source>
</evidence>
<dbReference type="Gene3D" id="3.50.50.60">
    <property type="entry name" value="FAD/NAD(P)-binding domain"/>
    <property type="match status" value="2"/>
</dbReference>
<dbReference type="SUPFAM" id="SSF51905">
    <property type="entry name" value="FAD/NAD(P)-binding domain"/>
    <property type="match status" value="1"/>
</dbReference>
<keyword evidence="4" id="KW-0547">Nucleotide-binding</keyword>
<reference evidence="8 9" key="1">
    <citation type="journal article" date="2022" name="Evol. Bioinform. Online">
        <title>Draft Genome Sequence of Oceanobacillus jordanicus Strain GSFE11, a Halotolerant Plant Growth-Promoting Bacterial Endophyte Isolated From the Jordan Valley.</title>
        <authorList>
            <person name="Alhindi T."/>
            <person name="Albdaiwi R."/>
        </authorList>
    </citation>
    <scope>NUCLEOTIDE SEQUENCE [LARGE SCALE GENOMIC DNA]</scope>
    <source>
        <strain evidence="8 9">GSFE11</strain>
    </source>
</reference>
<dbReference type="GO" id="GO:0016491">
    <property type="term" value="F:oxidoreductase activity"/>
    <property type="evidence" value="ECO:0007669"/>
    <property type="project" value="InterPro"/>
</dbReference>
<feature type="binding site" evidence="4">
    <location>
        <position position="262"/>
    </location>
    <ligand>
        <name>NAD(+)</name>
        <dbReference type="ChEBI" id="CHEBI:57540"/>
    </ligand>
</feature>
<sequence>MTEKFDVIVIGTGPAGSSVATSCAQEGLRTAVIDERAYGGTCPLRGCNPKKVLASAATMIDETERMQGKGIAKPAKINWQDLMEFKRSFTEPVPEAKEKSFEKAGIETFHGQAQFLDEKTLKVKEKVLEGGKIVIATGARPAPLPVDGADHLTYSEDFLELDQLPKRVIFVGGGYISFEFAHIAVRAGSDVHIVQRGEQPLKSFDSDMVDLLQKKSKEIGISIHLNSSVNAIEKNDKEYIVKASKGDEEVSFRGDLVVHGGGRVPQINDLKLDQAGVNHSKTGITVNTYLQSVSNEHVYAVGDVADTNGSPLTPVGEMEGQIVSQNIVSDAKQEANYNGIPSVVFSEPKLAKAGLTEKEAREANYDVKVNHQDISDWFTYRHTNDAPAAVKIIIDKKTDLILGAHLIGGKSDELINYFAMAIQMRIPVNQLKNVVYAFPTAVSDIPSML</sequence>
<dbReference type="PROSITE" id="PS51257">
    <property type="entry name" value="PROKAR_LIPOPROTEIN"/>
    <property type="match status" value="1"/>
</dbReference>
<evidence type="ECO:0000256" key="2">
    <source>
        <dbReference type="ARBA" id="ARBA00022630"/>
    </source>
</evidence>
<dbReference type="AlphaFoldDB" id="A0AAW5B5K4"/>
<dbReference type="InterPro" id="IPR004099">
    <property type="entry name" value="Pyr_nucl-diS_OxRdtase_dimer"/>
</dbReference>
<comment type="caution">
    <text evidence="8">The sequence shown here is derived from an EMBL/GenBank/DDBJ whole genome shotgun (WGS) entry which is preliminary data.</text>
</comment>
<feature type="binding site" evidence="4">
    <location>
        <position position="51"/>
    </location>
    <ligand>
        <name>FAD</name>
        <dbReference type="ChEBI" id="CHEBI:57692"/>
    </ligand>
</feature>
<comment type="cofactor">
    <cofactor evidence="4">
        <name>FAD</name>
        <dbReference type="ChEBI" id="CHEBI:57692"/>
    </cofactor>
    <text evidence="4">Binds 1 FAD per subunit.</text>
</comment>
<dbReference type="PIRSF" id="PIRSF000350">
    <property type="entry name" value="Mercury_reductase_MerA"/>
    <property type="match status" value="1"/>
</dbReference>
<feature type="domain" description="Pyridine nucleotide-disulphide oxidoreductase dimerisation" evidence="6">
    <location>
        <begin position="340"/>
        <end position="442"/>
    </location>
</feature>
<accession>A0AAW5B5K4</accession>
<dbReference type="InterPro" id="IPR036188">
    <property type="entry name" value="FAD/NAD-bd_sf"/>
</dbReference>
<dbReference type="InterPro" id="IPR016156">
    <property type="entry name" value="FAD/NAD-linked_Rdtase_dimer_sf"/>
</dbReference>